<evidence type="ECO:0000256" key="3">
    <source>
        <dbReference type="ARBA" id="ARBA00022896"/>
    </source>
</evidence>
<feature type="binding site" evidence="7">
    <location>
        <position position="97"/>
    </location>
    <ligand>
        <name>Fe cation</name>
        <dbReference type="ChEBI" id="CHEBI:24875"/>
    </ligand>
</feature>
<accession>A0A2Z4RK33</accession>
<dbReference type="GO" id="GO:0006974">
    <property type="term" value="P:DNA damage response"/>
    <property type="evidence" value="ECO:0007669"/>
    <property type="project" value="TreeGrafter"/>
</dbReference>
<dbReference type="SMART" id="SM00702">
    <property type="entry name" value="P4Hc"/>
    <property type="match status" value="1"/>
</dbReference>
<dbReference type="SUPFAM" id="SSF51197">
    <property type="entry name" value="Clavaminate synthase-like"/>
    <property type="match status" value="1"/>
</dbReference>
<dbReference type="Pfam" id="PF13640">
    <property type="entry name" value="2OG-FeII_Oxy_3"/>
    <property type="match status" value="1"/>
</dbReference>
<dbReference type="NCBIfam" id="NF003974">
    <property type="entry name" value="PRK05467.1-3"/>
    <property type="match status" value="1"/>
</dbReference>
<dbReference type="PROSITE" id="PS51471">
    <property type="entry name" value="FE2OG_OXY"/>
    <property type="match status" value="1"/>
</dbReference>
<feature type="domain" description="Fe2OG dioxygenase" evidence="8">
    <location>
        <begin position="77"/>
        <end position="171"/>
    </location>
</feature>
<comment type="cofactor">
    <cofactor evidence="1 7">
        <name>L-ascorbate</name>
        <dbReference type="ChEBI" id="CHEBI:38290"/>
    </cofactor>
</comment>
<dbReference type="InterPro" id="IPR044862">
    <property type="entry name" value="Pro_4_hyd_alph_FE2OG_OXY"/>
</dbReference>
<dbReference type="GO" id="GO:0016706">
    <property type="term" value="F:2-oxoglutarate-dependent dioxygenase activity"/>
    <property type="evidence" value="ECO:0007669"/>
    <property type="project" value="UniProtKB-UniRule"/>
</dbReference>
<keyword evidence="3 7" id="KW-0847">Vitamin C</keyword>
<dbReference type="EMBL" id="CP029693">
    <property type="protein sequence ID" value="AWY40374.1"/>
    <property type="molecule type" value="Genomic_DNA"/>
</dbReference>
<dbReference type="RefSeq" id="WP_110964098.1">
    <property type="nucleotide sequence ID" value="NZ_CP029693.1"/>
</dbReference>
<keyword evidence="2 7" id="KW-0479">Metal-binding</keyword>
<dbReference type="GO" id="GO:0006879">
    <property type="term" value="P:intracellular iron ion homeostasis"/>
    <property type="evidence" value="ECO:0007669"/>
    <property type="project" value="TreeGrafter"/>
</dbReference>
<evidence type="ECO:0000256" key="2">
    <source>
        <dbReference type="ARBA" id="ARBA00022723"/>
    </source>
</evidence>
<evidence type="ECO:0000259" key="8">
    <source>
        <dbReference type="PROSITE" id="PS51471"/>
    </source>
</evidence>
<sequence>MHYLIIENALPAQLMADIRQAIAQGPFSDGKITANGMAREAKHNLQLDQQVHGALLERITRALQEQPALQAFAIPRHVGRPLINRYEPGMTYGLHVDGAFMGELRADISWTLFLEDPVGYEGGELVINHQSQNFSFKLAAGSLLLYPNDCLHEVRPVTQGVRHAAAGWIQSRIRSAEHREILGKLSAVPQHLSQDAQYQALALQTTECVQRLMRMWGD</sequence>
<evidence type="ECO:0000256" key="6">
    <source>
        <dbReference type="ARBA" id="ARBA00023004"/>
    </source>
</evidence>
<dbReference type="InterPro" id="IPR006620">
    <property type="entry name" value="Pro_4_hyd_alph"/>
</dbReference>
<protein>
    <submittedName>
        <fullName evidence="9">Fe2+-dependent dioxygenase</fullName>
    </submittedName>
</protein>
<evidence type="ECO:0000313" key="10">
    <source>
        <dbReference type="Proteomes" id="UP000250299"/>
    </source>
</evidence>
<evidence type="ECO:0000313" key="9">
    <source>
        <dbReference type="EMBL" id="AWY40374.1"/>
    </source>
</evidence>
<dbReference type="Proteomes" id="UP000250299">
    <property type="component" value="Chromosome"/>
</dbReference>
<dbReference type="GO" id="GO:0005506">
    <property type="term" value="F:iron ion binding"/>
    <property type="evidence" value="ECO:0007669"/>
    <property type="project" value="UniProtKB-UniRule"/>
</dbReference>
<proteinExistence type="inferred from homology"/>
<dbReference type="OrthoDB" id="9812472at2"/>
<gene>
    <name evidence="9" type="ORF">DKY63_10890</name>
</gene>
<dbReference type="GO" id="GO:0031418">
    <property type="term" value="F:L-ascorbic acid binding"/>
    <property type="evidence" value="ECO:0007669"/>
    <property type="project" value="UniProtKB-KW"/>
</dbReference>
<dbReference type="PANTHER" id="PTHR41536:SF1">
    <property type="entry name" value="PKHD-TYPE HYDROXYLASE YBIX"/>
    <property type="match status" value="1"/>
</dbReference>
<dbReference type="HAMAP" id="MF_00657">
    <property type="entry name" value="Hydroxyl_YbiX"/>
    <property type="match status" value="1"/>
</dbReference>
<keyword evidence="5 7" id="KW-0560">Oxidoreductase</keyword>
<dbReference type="Gene3D" id="2.60.120.620">
    <property type="entry name" value="q2cbj1_9rhob like domain"/>
    <property type="match status" value="1"/>
</dbReference>
<evidence type="ECO:0000256" key="1">
    <source>
        <dbReference type="ARBA" id="ARBA00001961"/>
    </source>
</evidence>
<evidence type="ECO:0000256" key="4">
    <source>
        <dbReference type="ARBA" id="ARBA00022964"/>
    </source>
</evidence>
<organism evidence="9 10">
    <name type="scientific">Pseudomonas putida</name>
    <name type="common">Arthrobacter siderocapsulatus</name>
    <dbReference type="NCBI Taxonomy" id="303"/>
    <lineage>
        <taxon>Bacteria</taxon>
        <taxon>Pseudomonadati</taxon>
        <taxon>Pseudomonadota</taxon>
        <taxon>Gammaproteobacteria</taxon>
        <taxon>Pseudomonadales</taxon>
        <taxon>Pseudomonadaceae</taxon>
        <taxon>Pseudomonas</taxon>
    </lineage>
</organism>
<feature type="binding site" evidence="7">
    <location>
        <position position="95"/>
    </location>
    <ligand>
        <name>Fe cation</name>
        <dbReference type="ChEBI" id="CHEBI:24875"/>
    </ligand>
</feature>
<evidence type="ECO:0000256" key="7">
    <source>
        <dbReference type="HAMAP-Rule" id="MF_00657"/>
    </source>
</evidence>
<reference evidence="9 10" key="1">
    <citation type="submission" date="2018-05" db="EMBL/GenBank/DDBJ databases">
        <title>Whole genome sequence of Pseudomonas putida JBC17.</title>
        <authorList>
            <person name="Lee Y.H."/>
            <person name="David K."/>
        </authorList>
    </citation>
    <scope>NUCLEOTIDE SEQUENCE [LARGE SCALE GENOMIC DNA]</scope>
    <source>
        <strain evidence="9 10">JBC17</strain>
    </source>
</reference>
<dbReference type="InterPro" id="IPR005123">
    <property type="entry name" value="Oxoglu/Fe-dep_dioxygenase_dom"/>
</dbReference>
<keyword evidence="4 7" id="KW-0223">Dioxygenase</keyword>
<feature type="binding site" evidence="7">
    <location>
        <position position="162"/>
    </location>
    <ligand>
        <name>2-oxoglutarate</name>
        <dbReference type="ChEBI" id="CHEBI:16810"/>
    </ligand>
</feature>
<name>A0A2Z4RK33_PSEPU</name>
<evidence type="ECO:0000256" key="5">
    <source>
        <dbReference type="ARBA" id="ARBA00023002"/>
    </source>
</evidence>
<dbReference type="InterPro" id="IPR023550">
    <property type="entry name" value="PKHD_hydroxylase"/>
</dbReference>
<keyword evidence="6 7" id="KW-0408">Iron</keyword>
<dbReference type="AlphaFoldDB" id="A0A2Z4RK33"/>
<dbReference type="PANTHER" id="PTHR41536">
    <property type="entry name" value="PKHD-TYPE HYDROXYLASE YBIX"/>
    <property type="match status" value="1"/>
</dbReference>
<comment type="cofactor">
    <cofactor evidence="7">
        <name>Fe(2+)</name>
        <dbReference type="ChEBI" id="CHEBI:29033"/>
    </cofactor>
    <text evidence="7">Binds 1 Fe(2+) ion per subunit.</text>
</comment>
<feature type="binding site" evidence="7">
    <location>
        <position position="152"/>
    </location>
    <ligand>
        <name>Fe cation</name>
        <dbReference type="ChEBI" id="CHEBI:24875"/>
    </ligand>
</feature>